<gene>
    <name evidence="2" type="ORF">BDV96DRAFT_647504</name>
</gene>
<name>A0A6A5Z569_9PLEO</name>
<dbReference type="EMBL" id="ML977326">
    <property type="protein sequence ID" value="KAF2114017.1"/>
    <property type="molecule type" value="Genomic_DNA"/>
</dbReference>
<keyword evidence="1" id="KW-0175">Coiled coil</keyword>
<proteinExistence type="predicted"/>
<organism evidence="2 3">
    <name type="scientific">Lophiotrema nucula</name>
    <dbReference type="NCBI Taxonomy" id="690887"/>
    <lineage>
        <taxon>Eukaryota</taxon>
        <taxon>Fungi</taxon>
        <taxon>Dikarya</taxon>
        <taxon>Ascomycota</taxon>
        <taxon>Pezizomycotina</taxon>
        <taxon>Dothideomycetes</taxon>
        <taxon>Pleosporomycetidae</taxon>
        <taxon>Pleosporales</taxon>
        <taxon>Lophiotremataceae</taxon>
        <taxon>Lophiotrema</taxon>
    </lineage>
</organism>
<reference evidence="2" key="1">
    <citation type="journal article" date="2020" name="Stud. Mycol.">
        <title>101 Dothideomycetes genomes: a test case for predicting lifestyles and emergence of pathogens.</title>
        <authorList>
            <person name="Haridas S."/>
            <person name="Albert R."/>
            <person name="Binder M."/>
            <person name="Bloem J."/>
            <person name="Labutti K."/>
            <person name="Salamov A."/>
            <person name="Andreopoulos B."/>
            <person name="Baker S."/>
            <person name="Barry K."/>
            <person name="Bills G."/>
            <person name="Bluhm B."/>
            <person name="Cannon C."/>
            <person name="Castanera R."/>
            <person name="Culley D."/>
            <person name="Daum C."/>
            <person name="Ezra D."/>
            <person name="Gonzalez J."/>
            <person name="Henrissat B."/>
            <person name="Kuo A."/>
            <person name="Liang C."/>
            <person name="Lipzen A."/>
            <person name="Lutzoni F."/>
            <person name="Magnuson J."/>
            <person name="Mondo S."/>
            <person name="Nolan M."/>
            <person name="Ohm R."/>
            <person name="Pangilinan J."/>
            <person name="Park H.-J."/>
            <person name="Ramirez L."/>
            <person name="Alfaro M."/>
            <person name="Sun H."/>
            <person name="Tritt A."/>
            <person name="Yoshinaga Y."/>
            <person name="Zwiers L.-H."/>
            <person name="Turgeon B."/>
            <person name="Goodwin S."/>
            <person name="Spatafora J."/>
            <person name="Crous P."/>
            <person name="Grigoriev I."/>
        </authorList>
    </citation>
    <scope>NUCLEOTIDE SEQUENCE</scope>
    <source>
        <strain evidence="2">CBS 627.86</strain>
    </source>
</reference>
<dbReference type="Proteomes" id="UP000799770">
    <property type="component" value="Unassembled WGS sequence"/>
</dbReference>
<feature type="coiled-coil region" evidence="1">
    <location>
        <begin position="185"/>
        <end position="212"/>
    </location>
</feature>
<dbReference type="OrthoDB" id="3797686at2759"/>
<sequence length="246" mass="28556">MADQGEIDPQYLSILPKHFELTPDAKKQVPPWGLLDPDTPEAAIFYLNHLAEPRSTKVSHTASHEDNARQRKEWDEFKEAHPGVVTKLHFNVFFQRKIMLQSLQAVGLDVRGGLVRLIQLRSKHFRDGYFPTNAITVTNPEKARKYINIGIQLPSSTPDHPKSLKEASDLYSQISTLVGMNSPTMKDLDKRIEESKDENEKWELKRERFRVQTKERYEKALLDVAREEWLDKELSEIRGKKRARLD</sequence>
<accession>A0A6A5Z569</accession>
<evidence type="ECO:0000313" key="3">
    <source>
        <dbReference type="Proteomes" id="UP000799770"/>
    </source>
</evidence>
<evidence type="ECO:0000313" key="2">
    <source>
        <dbReference type="EMBL" id="KAF2114017.1"/>
    </source>
</evidence>
<evidence type="ECO:0000256" key="1">
    <source>
        <dbReference type="SAM" id="Coils"/>
    </source>
</evidence>
<protein>
    <submittedName>
        <fullName evidence="2">Uncharacterized protein</fullName>
    </submittedName>
</protein>
<keyword evidence="3" id="KW-1185">Reference proteome</keyword>
<dbReference type="AlphaFoldDB" id="A0A6A5Z569"/>